<keyword evidence="2" id="KW-1185">Reference proteome</keyword>
<proteinExistence type="predicted"/>
<organism evidence="1 2">
    <name type="scientific">Vermiconidia calcicola</name>
    <dbReference type="NCBI Taxonomy" id="1690605"/>
    <lineage>
        <taxon>Eukaryota</taxon>
        <taxon>Fungi</taxon>
        <taxon>Dikarya</taxon>
        <taxon>Ascomycota</taxon>
        <taxon>Pezizomycotina</taxon>
        <taxon>Dothideomycetes</taxon>
        <taxon>Dothideomycetidae</taxon>
        <taxon>Mycosphaerellales</taxon>
        <taxon>Extremaceae</taxon>
        <taxon>Vermiconidia</taxon>
    </lineage>
</organism>
<gene>
    <name evidence="1" type="ORF">LTR37_006090</name>
</gene>
<name>A0ACC3NHA5_9PEZI</name>
<evidence type="ECO:0000313" key="2">
    <source>
        <dbReference type="Proteomes" id="UP001281147"/>
    </source>
</evidence>
<dbReference type="Proteomes" id="UP001281147">
    <property type="component" value="Unassembled WGS sequence"/>
</dbReference>
<protein>
    <submittedName>
        <fullName evidence="1">Uncharacterized protein</fullName>
    </submittedName>
</protein>
<dbReference type="EMBL" id="JAUTXU010000039">
    <property type="protein sequence ID" value="KAK3717035.1"/>
    <property type="molecule type" value="Genomic_DNA"/>
</dbReference>
<evidence type="ECO:0000313" key="1">
    <source>
        <dbReference type="EMBL" id="KAK3717035.1"/>
    </source>
</evidence>
<reference evidence="1" key="1">
    <citation type="submission" date="2023-07" db="EMBL/GenBank/DDBJ databases">
        <title>Black Yeasts Isolated from many extreme environments.</title>
        <authorList>
            <person name="Coleine C."/>
            <person name="Stajich J.E."/>
            <person name="Selbmann L."/>
        </authorList>
    </citation>
    <scope>NUCLEOTIDE SEQUENCE</scope>
    <source>
        <strain evidence="1">CCFEE 5714</strain>
    </source>
</reference>
<accession>A0ACC3NHA5</accession>
<comment type="caution">
    <text evidence="1">The sequence shown here is derived from an EMBL/GenBank/DDBJ whole genome shotgun (WGS) entry which is preliminary data.</text>
</comment>
<sequence length="619" mass="67381">MTSKMKSISRFTGMLSRTKSNATAPPPPQASSSSAPPVNFDNAPAGSPEANVGRTVALFCESGSMSNGGEEVLHLPAIVDAAESSPNAAAAAAQQIRKFLGRDYAKQPHVQYNSIMLIRILSDNPGPSFSRNFDKAFVSTVKELLRNCKDGATQQILRETLDNLEANKQYQEGMEMMIQMWRKEKGHQARLSQGYANRGPPPPQNGFAYAQPMNGAQHEGQYQYQQQQQQQQQYPRRQLPPPQELASRVEEARNTAKILLQLIQSTPSEELLNNDLLREFADRCQSAQSSMQGYISCDSPPPDDDTMLTLIETNEQLSLASTRYQRALLNARKALGLSPRPSANAGANAATGPYAPPPQIPAPMQSESLFARPASPPRQTYDQGQSAFANRDIAQVQPPPGPPPRHRNDQSLSAFAQAQQDRNYTSPPGPPPNMLARLNSREGQQSPPRSPPMNQQPRLPAQDRPGDPFADPVEHDRNAALSSYPSSDYATQQNAHPARRPHSHTFSVDAGPQYADSQESRDYSASERARAGSGVSPVQQQGGFATQRPAPNAYHNTSITASYIGRQDDATYGTTMHGAQDSTVSEIDGHSAVGRTPTDTSSAYSVSPVELRYPGRGGR</sequence>